<feature type="domain" description="PiggyBac transposable element-derived protein" evidence="1">
    <location>
        <begin position="9"/>
        <end position="68"/>
    </location>
</feature>
<evidence type="ECO:0000313" key="3">
    <source>
        <dbReference type="Proteomes" id="UP001162156"/>
    </source>
</evidence>
<dbReference type="EMBL" id="JANEYF010001582">
    <property type="protein sequence ID" value="KAJ8962473.1"/>
    <property type="molecule type" value="Genomic_DNA"/>
</dbReference>
<gene>
    <name evidence="2" type="ORF">NQ314_005710</name>
</gene>
<accession>A0AAV8ZGT7</accession>
<dbReference type="AlphaFoldDB" id="A0AAV8ZGT7"/>
<comment type="caution">
    <text evidence="2">The sequence shown here is derived from an EMBL/GenBank/DDBJ whole genome shotgun (WGS) entry which is preliminary data.</text>
</comment>
<keyword evidence="3" id="KW-1185">Reference proteome</keyword>
<evidence type="ECO:0000313" key="2">
    <source>
        <dbReference type="EMBL" id="KAJ8962473.1"/>
    </source>
</evidence>
<dbReference type="PANTHER" id="PTHR47272:SF1">
    <property type="entry name" value="PIGGYBAC TRANSPOSABLE ELEMENT-DERIVED PROTEIN 3-LIKE"/>
    <property type="match status" value="1"/>
</dbReference>
<name>A0AAV8ZGT7_9CUCU</name>
<organism evidence="2 3">
    <name type="scientific">Rhamnusium bicolor</name>
    <dbReference type="NCBI Taxonomy" id="1586634"/>
    <lineage>
        <taxon>Eukaryota</taxon>
        <taxon>Metazoa</taxon>
        <taxon>Ecdysozoa</taxon>
        <taxon>Arthropoda</taxon>
        <taxon>Hexapoda</taxon>
        <taxon>Insecta</taxon>
        <taxon>Pterygota</taxon>
        <taxon>Neoptera</taxon>
        <taxon>Endopterygota</taxon>
        <taxon>Coleoptera</taxon>
        <taxon>Polyphaga</taxon>
        <taxon>Cucujiformia</taxon>
        <taxon>Chrysomeloidea</taxon>
        <taxon>Cerambycidae</taxon>
        <taxon>Lepturinae</taxon>
        <taxon>Rhagiini</taxon>
        <taxon>Rhamnusium</taxon>
    </lineage>
</organism>
<reference evidence="2" key="1">
    <citation type="journal article" date="2023" name="Insect Mol. Biol.">
        <title>Genome sequencing provides insights into the evolution of gene families encoding plant cell wall-degrading enzymes in longhorned beetles.</title>
        <authorList>
            <person name="Shin N.R."/>
            <person name="Okamura Y."/>
            <person name="Kirsch R."/>
            <person name="Pauchet Y."/>
        </authorList>
    </citation>
    <scope>NUCLEOTIDE SEQUENCE</scope>
    <source>
        <strain evidence="2">RBIC_L_NR</strain>
    </source>
</reference>
<dbReference type="InterPro" id="IPR029526">
    <property type="entry name" value="PGBD"/>
</dbReference>
<dbReference type="Proteomes" id="UP001162156">
    <property type="component" value="Unassembled WGS sequence"/>
</dbReference>
<dbReference type="Pfam" id="PF13843">
    <property type="entry name" value="DDE_Tnp_1_7"/>
    <property type="match status" value="1"/>
</dbReference>
<evidence type="ECO:0000259" key="1">
    <source>
        <dbReference type="Pfam" id="PF13843"/>
    </source>
</evidence>
<dbReference type="PANTHER" id="PTHR47272">
    <property type="entry name" value="DDE_TNP_1_7 DOMAIN-CONTAINING PROTEIN"/>
    <property type="match status" value="1"/>
</dbReference>
<proteinExistence type="predicted"/>
<protein>
    <recommendedName>
        <fullName evidence="1">PiggyBac transposable element-derived protein domain-containing protein</fullName>
    </recommendedName>
</protein>
<sequence>MPCGPDRFSYKFEIYTGDENNPKYRKPEEPDLGSGANIVLRLCRNVPHNQNYRVYLDNFYASIPLAVHYHLVQLARVSCKKNNYCQSYYMM</sequence>